<accession>A0A644Z1U2</accession>
<dbReference type="GO" id="GO:0008899">
    <property type="term" value="F:homoserine O-succinyltransferase activity"/>
    <property type="evidence" value="ECO:0007669"/>
    <property type="project" value="UniProtKB-EC"/>
</dbReference>
<dbReference type="AlphaFoldDB" id="A0A644Z1U2"/>
<dbReference type="SUPFAM" id="SSF53474">
    <property type="entry name" value="alpha/beta-Hydrolases"/>
    <property type="match status" value="1"/>
</dbReference>
<reference evidence="1" key="1">
    <citation type="submission" date="2019-08" db="EMBL/GenBank/DDBJ databases">
        <authorList>
            <person name="Kucharzyk K."/>
            <person name="Murdoch R.W."/>
            <person name="Higgins S."/>
            <person name="Loffler F."/>
        </authorList>
    </citation>
    <scope>NUCLEOTIDE SEQUENCE</scope>
</reference>
<dbReference type="EMBL" id="VSSQ01006439">
    <property type="protein sequence ID" value="MPM32693.1"/>
    <property type="molecule type" value="Genomic_DNA"/>
</dbReference>
<proteinExistence type="predicted"/>
<dbReference type="EC" id="2.3.1.46" evidence="1"/>
<evidence type="ECO:0000313" key="1">
    <source>
        <dbReference type="EMBL" id="MPM32693.1"/>
    </source>
</evidence>
<comment type="caution">
    <text evidence="1">The sequence shown here is derived from an EMBL/GenBank/DDBJ whole genome shotgun (WGS) entry which is preliminary data.</text>
</comment>
<name>A0A644Z1U2_9ZZZZ</name>
<keyword evidence="1" id="KW-0808">Transferase</keyword>
<dbReference type="InterPro" id="IPR029058">
    <property type="entry name" value="AB_hydrolase_fold"/>
</dbReference>
<keyword evidence="1" id="KW-0012">Acyltransferase</keyword>
<dbReference type="Gene3D" id="3.40.50.1820">
    <property type="entry name" value="alpha/beta hydrolase"/>
    <property type="match status" value="1"/>
</dbReference>
<organism evidence="1">
    <name type="scientific">bioreactor metagenome</name>
    <dbReference type="NCBI Taxonomy" id="1076179"/>
    <lineage>
        <taxon>unclassified sequences</taxon>
        <taxon>metagenomes</taxon>
        <taxon>ecological metagenomes</taxon>
    </lineage>
</organism>
<gene>
    <name evidence="1" type="primary">metXS_1</name>
    <name evidence="1" type="ORF">SDC9_79258</name>
</gene>
<sequence length="66" mass="7523">MSFTTDWRFSPKRSRELVKGLLDNRRPVSYAEIDAPHGHDAFLLTDARYIGVMGAYFDGVAKEFEA</sequence>
<protein>
    <submittedName>
        <fullName evidence="1">Homoserine O-succinyltransferase</fullName>
        <ecNumber evidence="1">2.3.1.46</ecNumber>
    </submittedName>
</protein>